<dbReference type="AlphaFoldDB" id="A0A2L0UDY8"/>
<evidence type="ECO:0000256" key="1">
    <source>
        <dbReference type="SAM" id="Phobius"/>
    </source>
</evidence>
<evidence type="ECO:0000313" key="3">
    <source>
        <dbReference type="Proteomes" id="UP000239187"/>
    </source>
</evidence>
<dbReference type="EMBL" id="CP024915">
    <property type="protein sequence ID" value="AUZ87461.1"/>
    <property type="molecule type" value="Genomic_DNA"/>
</dbReference>
<dbReference type="Proteomes" id="UP000239187">
    <property type="component" value="Chromosome"/>
</dbReference>
<name>A0A2L0UDY8_9MICC</name>
<evidence type="ECO:0000313" key="2">
    <source>
        <dbReference type="EMBL" id="AUZ87461.1"/>
    </source>
</evidence>
<sequence>MPRPEHPATGADHPNLVTASEATASPWLGILALSAAAGGAVALVLAAAAALATAPAAGLSVVFGAALVMAFFGISLLIGHFTGRTNPSGALGLFAVTYAIKVVGFAAVLFFLGTPGWLDRTWFFTGALATVIAWQVAEVLAFSRLRTPLYDESVPAATGAPTASDPAEGH</sequence>
<keyword evidence="1" id="KW-1133">Transmembrane helix</keyword>
<keyword evidence="1" id="KW-0472">Membrane</keyword>
<accession>A0A2L0UDY8</accession>
<reference evidence="2 3" key="1">
    <citation type="submission" date="2017-11" db="EMBL/GenBank/DDBJ databases">
        <title>Draft genome of Arthrobacter agilis strain UMCV2, a plant growth-promoting rhizobacterium and biocontrol capacity of phytopathogenic fungi.</title>
        <authorList>
            <person name="Martinez-Camara R."/>
            <person name="Santoyo G."/>
            <person name="Moreno-Hagelsieb G."/>
            <person name="Valencia-Cantero E."/>
        </authorList>
    </citation>
    <scope>NUCLEOTIDE SEQUENCE [LARGE SCALE GENOMIC DNA]</scope>
    <source>
        <strain evidence="2 3">UMCV2</strain>
    </source>
</reference>
<feature type="transmembrane region" description="Helical" evidence="1">
    <location>
        <begin position="57"/>
        <end position="78"/>
    </location>
</feature>
<keyword evidence="1" id="KW-0812">Transmembrane</keyword>
<protein>
    <recommendedName>
        <fullName evidence="4">ATP synthase</fullName>
    </recommendedName>
</protein>
<feature type="transmembrane region" description="Helical" evidence="1">
    <location>
        <begin position="122"/>
        <end position="142"/>
    </location>
</feature>
<dbReference type="RefSeq" id="WP_208741507.1">
    <property type="nucleotide sequence ID" value="NZ_CP024915.1"/>
</dbReference>
<feature type="transmembrane region" description="Helical" evidence="1">
    <location>
        <begin position="90"/>
        <end position="110"/>
    </location>
</feature>
<evidence type="ECO:0008006" key="4">
    <source>
        <dbReference type="Google" id="ProtNLM"/>
    </source>
</evidence>
<organism evidence="2 3">
    <name type="scientific">Arthrobacter agilis</name>
    <dbReference type="NCBI Taxonomy" id="37921"/>
    <lineage>
        <taxon>Bacteria</taxon>
        <taxon>Bacillati</taxon>
        <taxon>Actinomycetota</taxon>
        <taxon>Actinomycetes</taxon>
        <taxon>Micrococcales</taxon>
        <taxon>Micrococcaceae</taxon>
        <taxon>Arthrobacter</taxon>
    </lineage>
</organism>
<proteinExistence type="predicted"/>
<gene>
    <name evidence="2" type="ORF">CVO76_07330</name>
</gene>
<feature type="transmembrane region" description="Helical" evidence="1">
    <location>
        <begin position="27"/>
        <end position="51"/>
    </location>
</feature>